<proteinExistence type="predicted"/>
<evidence type="ECO:0000313" key="3">
    <source>
        <dbReference type="Proteomes" id="UP000796761"/>
    </source>
</evidence>
<feature type="domain" description="Reverse transcriptase" evidence="1">
    <location>
        <begin position="4"/>
        <end position="114"/>
    </location>
</feature>
<reference evidence="2" key="1">
    <citation type="submission" date="2019-04" db="EMBL/GenBank/DDBJ databases">
        <title>Genome assembly of Zosterops borbonicus 15179.</title>
        <authorList>
            <person name="Leroy T."/>
            <person name="Anselmetti Y."/>
            <person name="Tilak M.-K."/>
            <person name="Nabholz B."/>
        </authorList>
    </citation>
    <scope>NUCLEOTIDE SEQUENCE</scope>
    <source>
        <strain evidence="2">HGM_15179</strain>
        <tissue evidence="2">Muscle</tissue>
    </source>
</reference>
<evidence type="ECO:0000313" key="2">
    <source>
        <dbReference type="EMBL" id="TRZ16415.1"/>
    </source>
</evidence>
<dbReference type="OrthoDB" id="416454at2759"/>
<evidence type="ECO:0000259" key="1">
    <source>
        <dbReference type="Pfam" id="PF00078"/>
    </source>
</evidence>
<dbReference type="PANTHER" id="PTHR33332">
    <property type="entry name" value="REVERSE TRANSCRIPTASE DOMAIN-CONTAINING PROTEIN"/>
    <property type="match status" value="1"/>
</dbReference>
<dbReference type="Proteomes" id="UP000796761">
    <property type="component" value="Unassembled WGS sequence"/>
</dbReference>
<protein>
    <recommendedName>
        <fullName evidence="1">Reverse transcriptase domain-containing protein</fullName>
    </recommendedName>
</protein>
<gene>
    <name evidence="2" type="ORF">HGM15179_010692</name>
</gene>
<keyword evidence="3" id="KW-1185">Reference proteome</keyword>
<dbReference type="AlphaFoldDB" id="A0A8K1LJG7"/>
<comment type="caution">
    <text evidence="2">The sequence shown here is derived from an EMBL/GenBank/DDBJ whole genome shotgun (WGS) entry which is preliminary data.</text>
</comment>
<accession>A0A8K1LJG7</accession>
<sequence>MDKLAAQGLNRSTLCWVRNWLDGQAQRVVVNSWQPVTSGVPQESVLRPGLFNIFIDDMDEATESFISKFADDTKLGACVDLLEDRMALQRHLEWLDRWAESNKTKFNKSKCQVLHFGHNNPPTPL</sequence>
<dbReference type="InterPro" id="IPR000477">
    <property type="entry name" value="RT_dom"/>
</dbReference>
<dbReference type="EMBL" id="SWJQ01000314">
    <property type="protein sequence ID" value="TRZ16415.1"/>
    <property type="molecule type" value="Genomic_DNA"/>
</dbReference>
<name>A0A8K1LJG7_9PASS</name>
<dbReference type="Pfam" id="PF00078">
    <property type="entry name" value="RVT_1"/>
    <property type="match status" value="1"/>
</dbReference>
<organism evidence="2 3">
    <name type="scientific">Zosterops borbonicus</name>
    <dbReference type="NCBI Taxonomy" id="364589"/>
    <lineage>
        <taxon>Eukaryota</taxon>
        <taxon>Metazoa</taxon>
        <taxon>Chordata</taxon>
        <taxon>Craniata</taxon>
        <taxon>Vertebrata</taxon>
        <taxon>Euteleostomi</taxon>
        <taxon>Archelosauria</taxon>
        <taxon>Archosauria</taxon>
        <taxon>Dinosauria</taxon>
        <taxon>Saurischia</taxon>
        <taxon>Theropoda</taxon>
        <taxon>Coelurosauria</taxon>
        <taxon>Aves</taxon>
        <taxon>Neognathae</taxon>
        <taxon>Neoaves</taxon>
        <taxon>Telluraves</taxon>
        <taxon>Australaves</taxon>
        <taxon>Passeriformes</taxon>
        <taxon>Sylvioidea</taxon>
        <taxon>Zosteropidae</taxon>
        <taxon>Zosterops</taxon>
    </lineage>
</organism>